<keyword evidence="2" id="KW-1185">Reference proteome</keyword>
<reference evidence="1 2" key="1">
    <citation type="submission" date="2023-01" db="EMBL/GenBank/DDBJ databases">
        <authorList>
            <person name="Whitehead M."/>
        </authorList>
    </citation>
    <scope>NUCLEOTIDE SEQUENCE [LARGE SCALE GENOMIC DNA]</scope>
</reference>
<dbReference type="EMBL" id="CARXXK010000001">
    <property type="protein sequence ID" value="CAI6345821.1"/>
    <property type="molecule type" value="Genomic_DNA"/>
</dbReference>
<evidence type="ECO:0000313" key="1">
    <source>
        <dbReference type="EMBL" id="CAI6345821.1"/>
    </source>
</evidence>
<dbReference type="AlphaFoldDB" id="A0AAV0VT05"/>
<protein>
    <recommendedName>
        <fullName evidence="3">Zinc finger BED domain-containing protein 5</fullName>
    </recommendedName>
</protein>
<sequence>MVKTVPAELKSVLSLVVNMVNFVKSRALKTRLLKEMCHKAGSKYDTLVLHTEIRWLSKGKVLQRFYELKNELSKLFSTENQICSVFERHRVVCQSSLLG</sequence>
<name>A0AAV0VT05_9HEMI</name>
<organism evidence="1 2">
    <name type="scientific">Macrosiphum euphorbiae</name>
    <name type="common">potato aphid</name>
    <dbReference type="NCBI Taxonomy" id="13131"/>
    <lineage>
        <taxon>Eukaryota</taxon>
        <taxon>Metazoa</taxon>
        <taxon>Ecdysozoa</taxon>
        <taxon>Arthropoda</taxon>
        <taxon>Hexapoda</taxon>
        <taxon>Insecta</taxon>
        <taxon>Pterygota</taxon>
        <taxon>Neoptera</taxon>
        <taxon>Paraneoptera</taxon>
        <taxon>Hemiptera</taxon>
        <taxon>Sternorrhyncha</taxon>
        <taxon>Aphidomorpha</taxon>
        <taxon>Aphidoidea</taxon>
        <taxon>Aphididae</taxon>
        <taxon>Macrosiphini</taxon>
        <taxon>Macrosiphum</taxon>
    </lineage>
</organism>
<proteinExistence type="predicted"/>
<evidence type="ECO:0008006" key="3">
    <source>
        <dbReference type="Google" id="ProtNLM"/>
    </source>
</evidence>
<accession>A0AAV0VT05</accession>
<dbReference type="PANTHER" id="PTHR45913:SF19">
    <property type="entry name" value="LOW QUALITY PROTEIN: ZINC FINGER BED DOMAIN-CONTAINING PROTEIN 5-LIKE"/>
    <property type="match status" value="1"/>
</dbReference>
<dbReference type="PANTHER" id="PTHR45913">
    <property type="entry name" value="EPM2A-INTERACTING PROTEIN 1"/>
    <property type="match status" value="1"/>
</dbReference>
<comment type="caution">
    <text evidence="1">The sequence shown here is derived from an EMBL/GenBank/DDBJ whole genome shotgun (WGS) entry which is preliminary data.</text>
</comment>
<evidence type="ECO:0000313" key="2">
    <source>
        <dbReference type="Proteomes" id="UP001160148"/>
    </source>
</evidence>
<dbReference type="Proteomes" id="UP001160148">
    <property type="component" value="Unassembled WGS sequence"/>
</dbReference>
<gene>
    <name evidence="1" type="ORF">MEUPH1_LOCUS2789</name>
</gene>